<evidence type="ECO:0000256" key="5">
    <source>
        <dbReference type="ARBA" id="ARBA00023136"/>
    </source>
</evidence>
<accession>A0A1G9JG34</accession>
<evidence type="ECO:0000256" key="4">
    <source>
        <dbReference type="ARBA" id="ARBA00022989"/>
    </source>
</evidence>
<evidence type="ECO:0000313" key="9">
    <source>
        <dbReference type="Proteomes" id="UP000198510"/>
    </source>
</evidence>
<proteinExistence type="predicted"/>
<evidence type="ECO:0000256" key="3">
    <source>
        <dbReference type="ARBA" id="ARBA00022692"/>
    </source>
</evidence>
<evidence type="ECO:0000259" key="7">
    <source>
        <dbReference type="Pfam" id="PF06271"/>
    </source>
</evidence>
<evidence type="ECO:0000256" key="2">
    <source>
        <dbReference type="ARBA" id="ARBA00022475"/>
    </source>
</evidence>
<dbReference type="Pfam" id="PF06271">
    <property type="entry name" value="RDD"/>
    <property type="match status" value="1"/>
</dbReference>
<comment type="subcellular location">
    <subcellularLocation>
        <location evidence="1">Cell membrane</location>
        <topology evidence="1">Multi-pass membrane protein</topology>
    </subcellularLocation>
</comment>
<evidence type="ECO:0000256" key="1">
    <source>
        <dbReference type="ARBA" id="ARBA00004651"/>
    </source>
</evidence>
<reference evidence="8 9" key="1">
    <citation type="submission" date="2016-10" db="EMBL/GenBank/DDBJ databases">
        <authorList>
            <person name="de Groot N.N."/>
        </authorList>
    </citation>
    <scope>NUCLEOTIDE SEQUENCE [LARGE SCALE GENOMIC DNA]</scope>
    <source>
        <strain evidence="8 9">DSM 25186</strain>
    </source>
</reference>
<dbReference type="AlphaFoldDB" id="A0A1G9JG34"/>
<keyword evidence="4 6" id="KW-1133">Transmembrane helix</keyword>
<name>A0A1G9JG34_9BACT</name>
<keyword evidence="5 6" id="KW-0472">Membrane</keyword>
<feature type="domain" description="RDD" evidence="7">
    <location>
        <begin position="25"/>
        <end position="245"/>
    </location>
</feature>
<dbReference type="InterPro" id="IPR051791">
    <property type="entry name" value="Pra-immunoreactive"/>
</dbReference>
<feature type="transmembrane region" description="Helical" evidence="6">
    <location>
        <begin position="38"/>
        <end position="61"/>
    </location>
</feature>
<evidence type="ECO:0000256" key="6">
    <source>
        <dbReference type="SAM" id="Phobius"/>
    </source>
</evidence>
<keyword evidence="9" id="KW-1185">Reference proteome</keyword>
<dbReference type="Proteomes" id="UP000198510">
    <property type="component" value="Unassembled WGS sequence"/>
</dbReference>
<feature type="transmembrane region" description="Helical" evidence="6">
    <location>
        <begin position="162"/>
        <end position="181"/>
    </location>
</feature>
<dbReference type="STRING" id="1075417.SAMN05421823_105302"/>
<evidence type="ECO:0000313" key="8">
    <source>
        <dbReference type="EMBL" id="SDL36351.1"/>
    </source>
</evidence>
<dbReference type="PANTHER" id="PTHR36115">
    <property type="entry name" value="PROLINE-RICH ANTIGEN HOMOLOG-RELATED"/>
    <property type="match status" value="1"/>
</dbReference>
<feature type="transmembrane region" description="Helical" evidence="6">
    <location>
        <begin position="106"/>
        <end position="131"/>
    </location>
</feature>
<dbReference type="GO" id="GO:0005886">
    <property type="term" value="C:plasma membrane"/>
    <property type="evidence" value="ECO:0007669"/>
    <property type="project" value="UniProtKB-SubCell"/>
</dbReference>
<gene>
    <name evidence="8" type="ORF">SAMN05421823_105302</name>
</gene>
<dbReference type="InterPro" id="IPR010432">
    <property type="entry name" value="RDD"/>
</dbReference>
<keyword evidence="2" id="KW-1003">Cell membrane</keyword>
<dbReference type="EMBL" id="FNFO01000005">
    <property type="protein sequence ID" value="SDL36351.1"/>
    <property type="molecule type" value="Genomic_DNA"/>
</dbReference>
<keyword evidence="3 6" id="KW-0812">Transmembrane</keyword>
<organism evidence="8 9">
    <name type="scientific">Catalinimonas alkaloidigena</name>
    <dbReference type="NCBI Taxonomy" id="1075417"/>
    <lineage>
        <taxon>Bacteria</taxon>
        <taxon>Pseudomonadati</taxon>
        <taxon>Bacteroidota</taxon>
        <taxon>Cytophagia</taxon>
        <taxon>Cytophagales</taxon>
        <taxon>Catalimonadaceae</taxon>
        <taxon>Catalinimonas</taxon>
    </lineage>
</organism>
<protein>
    <submittedName>
        <fullName evidence="8">RDD family protein</fullName>
    </submittedName>
</protein>
<dbReference type="RefSeq" id="WP_089683480.1">
    <property type="nucleotide sequence ID" value="NZ_FNFO01000005.1"/>
</dbReference>
<dbReference type="PANTHER" id="PTHR36115:SF6">
    <property type="entry name" value="PROLINE-RICH ANTIGEN HOMOLOG"/>
    <property type="match status" value="1"/>
</dbReference>
<dbReference type="OrthoDB" id="9764015at2"/>
<sequence length="251" mass="29298">MPKVQEQLNLDHLRFDEKLHGAYLASFNRRALAYGLDLAIIAAASAVMEYMVVGLFLVLVITKKFRPNLRRAAVMVRSQLRQLDIRLADYEIEEKLRHQFQRHMRIYLYVLIWAPVVFAIALILITLVRWFTPHDAVTFVEANVGNSFTGFFRERFAEANQLKTIFTGFLGGFLYFSILTYKWQGQTIGKRLFKLRVVKLNGKPLTFWQSVERFTGYSASAFLLMGYFQYFWDHAHQTTHDKIAETVVVQE</sequence>